<name>A0ABY6HQV0_9ARCH</name>
<evidence type="ECO:0000313" key="1">
    <source>
        <dbReference type="EMBL" id="UYP45770.1"/>
    </source>
</evidence>
<dbReference type="Proteomes" id="UP001208689">
    <property type="component" value="Chromosome"/>
</dbReference>
<organism evidence="1 2">
    <name type="scientific">Candidatus Lokiarchaeum ossiferum</name>
    <dbReference type="NCBI Taxonomy" id="2951803"/>
    <lineage>
        <taxon>Archaea</taxon>
        <taxon>Promethearchaeati</taxon>
        <taxon>Promethearchaeota</taxon>
        <taxon>Promethearchaeia</taxon>
        <taxon>Promethearchaeales</taxon>
        <taxon>Promethearchaeaceae</taxon>
        <taxon>Candidatus Lokiarchaeum</taxon>
    </lineage>
</organism>
<gene>
    <name evidence="1" type="ORF">NEF87_002055</name>
</gene>
<dbReference type="EMBL" id="CP104013">
    <property type="protein sequence ID" value="UYP45770.1"/>
    <property type="molecule type" value="Genomic_DNA"/>
</dbReference>
<sequence>MCYYEKIVQEFQSQCLEQMTGDYVKFVSEQIITLMKELKEAEQNNLPNLTMIREDITHNLVLLNIMLKSTEDPDYYKQSNQLSNCERDFLRNEFIPLIFNS</sequence>
<accession>A0ABY6HQV0</accession>
<keyword evidence="2" id="KW-1185">Reference proteome</keyword>
<evidence type="ECO:0000313" key="2">
    <source>
        <dbReference type="Proteomes" id="UP001208689"/>
    </source>
</evidence>
<proteinExistence type="predicted"/>
<reference evidence="1" key="1">
    <citation type="submission" date="2022-09" db="EMBL/GenBank/DDBJ databases">
        <title>Actin cytoskeleton and complex cell architecture in an #Asgard archaeon.</title>
        <authorList>
            <person name="Ponce Toledo R.I."/>
            <person name="Schleper C."/>
            <person name="Rodrigues Oliveira T."/>
            <person name="Wollweber F."/>
            <person name="Xu J."/>
            <person name="Rittmann S."/>
            <person name="Klingl A."/>
            <person name="Pilhofer M."/>
        </authorList>
    </citation>
    <scope>NUCLEOTIDE SEQUENCE</scope>
    <source>
        <strain evidence="1">B-35</strain>
    </source>
</reference>
<protein>
    <submittedName>
        <fullName evidence="1">Uncharacterized protein</fullName>
    </submittedName>
</protein>